<dbReference type="RefSeq" id="WP_237254983.1">
    <property type="nucleotide sequence ID" value="NZ_JAKJXF010000017.1"/>
</dbReference>
<sequence length="112" mass="13098">MSNYFVIHRPSNSIINVIASSVEPTSTDKYKFVEASEGRLSQYYARRQYNTPIDLYSIISKPTVPEILPLSSDDMESLNVYVSKYRHRETVERMSYVWRVSERTIRDVLKAL</sequence>
<evidence type="ECO:0000313" key="2">
    <source>
        <dbReference type="Proteomes" id="UP001162905"/>
    </source>
</evidence>
<proteinExistence type="predicted"/>
<reference evidence="1" key="1">
    <citation type="submission" date="2022-01" db="EMBL/GenBank/DDBJ databases">
        <title>Pseudomonas sp. nov. isolated from Antarctic regolith.</title>
        <authorList>
            <person name="Novakova D."/>
            <person name="Sedlar K."/>
        </authorList>
    </citation>
    <scope>NUCLEOTIDE SEQUENCE</scope>
    <source>
        <strain evidence="1">P2647</strain>
    </source>
</reference>
<dbReference type="Proteomes" id="UP001162905">
    <property type="component" value="Unassembled WGS sequence"/>
</dbReference>
<organism evidence="1 2">
    <name type="scientific">Pseudomonas petrae</name>
    <dbReference type="NCBI Taxonomy" id="2912190"/>
    <lineage>
        <taxon>Bacteria</taxon>
        <taxon>Pseudomonadati</taxon>
        <taxon>Pseudomonadota</taxon>
        <taxon>Gammaproteobacteria</taxon>
        <taxon>Pseudomonadales</taxon>
        <taxon>Pseudomonadaceae</taxon>
        <taxon>Pseudomonas</taxon>
    </lineage>
</organism>
<keyword evidence="2" id="KW-1185">Reference proteome</keyword>
<name>A0ABS9IF28_9PSED</name>
<protein>
    <submittedName>
        <fullName evidence="1">Uncharacterized protein</fullName>
    </submittedName>
</protein>
<accession>A0ABS9IF28</accession>
<evidence type="ECO:0000313" key="1">
    <source>
        <dbReference type="EMBL" id="MCF7545691.1"/>
    </source>
</evidence>
<dbReference type="EMBL" id="JAKJXH010000062">
    <property type="protein sequence ID" value="MCF7545691.1"/>
    <property type="molecule type" value="Genomic_DNA"/>
</dbReference>
<gene>
    <name evidence="1" type="ORF">L4G47_26245</name>
</gene>
<comment type="caution">
    <text evidence="1">The sequence shown here is derived from an EMBL/GenBank/DDBJ whole genome shotgun (WGS) entry which is preliminary data.</text>
</comment>